<comment type="caution">
    <text evidence="2">The sequence shown here is derived from an EMBL/GenBank/DDBJ whole genome shotgun (WGS) entry which is preliminary data.</text>
</comment>
<name>A0ABT0M0Y2_9RHOB</name>
<reference evidence="2 3" key="1">
    <citation type="submission" date="2022-05" db="EMBL/GenBank/DDBJ databases">
        <title>Seasonal and diel survey of microbial diversity of the Tyrrhenian coast.</title>
        <authorList>
            <person name="Gattoni G."/>
            <person name="Corral P."/>
        </authorList>
    </citation>
    <scope>NUCLEOTIDE SEQUENCE [LARGE SCALE GENOMIC DNA]</scope>
    <source>
        <strain evidence="2 3">V10</strain>
    </source>
</reference>
<accession>A0ABT0M0Y2</accession>
<gene>
    <name evidence="2" type="ORF">M3N55_04895</name>
</gene>
<organism evidence="2 3">
    <name type="scientific">Roseinatronobacter domitianus</name>
    <dbReference type="NCBI Taxonomy" id="2940293"/>
    <lineage>
        <taxon>Bacteria</taxon>
        <taxon>Pseudomonadati</taxon>
        <taxon>Pseudomonadota</taxon>
        <taxon>Alphaproteobacteria</taxon>
        <taxon>Rhodobacterales</taxon>
        <taxon>Paracoccaceae</taxon>
        <taxon>Roseinatronobacter</taxon>
    </lineage>
</organism>
<evidence type="ECO:0000313" key="3">
    <source>
        <dbReference type="Proteomes" id="UP001202550"/>
    </source>
</evidence>
<dbReference type="EMBL" id="JALZWP010000003">
    <property type="protein sequence ID" value="MCL1628060.1"/>
    <property type="molecule type" value="Genomic_DNA"/>
</dbReference>
<protein>
    <submittedName>
        <fullName evidence="2">Uncharacterized protein</fullName>
    </submittedName>
</protein>
<feature type="region of interest" description="Disordered" evidence="1">
    <location>
        <begin position="1"/>
        <end position="23"/>
    </location>
</feature>
<evidence type="ECO:0000313" key="2">
    <source>
        <dbReference type="EMBL" id="MCL1628060.1"/>
    </source>
</evidence>
<dbReference type="Proteomes" id="UP001202550">
    <property type="component" value="Unassembled WGS sequence"/>
</dbReference>
<feature type="compositionally biased region" description="Basic and acidic residues" evidence="1">
    <location>
        <begin position="10"/>
        <end position="23"/>
    </location>
</feature>
<sequence length="86" mass="9289">MSPCPPGGDDADRLSADRKEHCNHNPVPIRDCGEAVFGIASGGDNQVRAVKNADDVKEVDAVFFDGFETFAFVPFEWGCHSFSLTA</sequence>
<keyword evidence="3" id="KW-1185">Reference proteome</keyword>
<evidence type="ECO:0000256" key="1">
    <source>
        <dbReference type="SAM" id="MobiDB-lite"/>
    </source>
</evidence>
<proteinExistence type="predicted"/>